<feature type="region of interest" description="Disordered" evidence="1">
    <location>
        <begin position="1"/>
        <end position="30"/>
    </location>
</feature>
<dbReference type="Proteomes" id="UP000017786">
    <property type="component" value="Chromosome"/>
</dbReference>
<dbReference type="HOGENOM" id="CLU_2247049_0_0_11"/>
<evidence type="ECO:0000313" key="2">
    <source>
        <dbReference type="EMBL" id="AGZ54546.1"/>
    </source>
</evidence>
<organism evidence="2 3">
    <name type="scientific">Mycobacterium kansasii ATCC 12478</name>
    <dbReference type="NCBI Taxonomy" id="557599"/>
    <lineage>
        <taxon>Bacteria</taxon>
        <taxon>Bacillati</taxon>
        <taxon>Actinomycetota</taxon>
        <taxon>Actinomycetes</taxon>
        <taxon>Mycobacteriales</taxon>
        <taxon>Mycobacteriaceae</taxon>
        <taxon>Mycobacterium</taxon>
    </lineage>
</organism>
<sequence>MSTAPAGPTHQGAGAALTPGTPGSTIADQAGVAPGTAGLAGSARRAVPAVAEQQSAGLAGLARRGPVGTVADQRSPQQQIGGRIDEIERLLLQELHHLVVSALA</sequence>
<evidence type="ECO:0000256" key="1">
    <source>
        <dbReference type="SAM" id="MobiDB-lite"/>
    </source>
</evidence>
<gene>
    <name evidence="2" type="ORF">MKAN_28535</name>
</gene>
<dbReference type="KEGG" id="mkn:MKAN_28535"/>
<evidence type="ECO:0000313" key="3">
    <source>
        <dbReference type="Proteomes" id="UP000017786"/>
    </source>
</evidence>
<dbReference type="AlphaFoldDB" id="U5X302"/>
<feature type="compositionally biased region" description="Low complexity" evidence="1">
    <location>
        <begin position="12"/>
        <end position="23"/>
    </location>
</feature>
<reference evidence="2 3" key="1">
    <citation type="submission" date="2013-10" db="EMBL/GenBank/DDBJ databases">
        <title>Genome sequence of Mycobacterium kansasii.</title>
        <authorList>
            <consortium name="McGill University Mycobacterium genome consortium"/>
            <person name="Veyrier F.J."/>
            <person name="Behr M.A."/>
        </authorList>
    </citation>
    <scope>NUCLEOTIDE SEQUENCE [LARGE SCALE GENOMIC DNA]</scope>
    <source>
        <strain evidence="2 3">ATCC 12478</strain>
    </source>
</reference>
<dbReference type="EMBL" id="CP006835">
    <property type="protein sequence ID" value="AGZ54546.1"/>
    <property type="molecule type" value="Genomic_DNA"/>
</dbReference>
<protein>
    <submittedName>
        <fullName evidence="2">Uncharacterized protein</fullName>
    </submittedName>
</protein>
<accession>U5X302</accession>
<name>U5X302_MYCKA</name>
<proteinExistence type="predicted"/>